<reference evidence="7 8" key="1">
    <citation type="journal article" date="2013" name="Stand. Genomic Sci.">
        <title>Genome sequence of the reddish-pigmented Rubellimicrobium thermophilum type strain (DSM 16684(T)), a member of the Roseobacter clade.</title>
        <authorList>
            <person name="Fiebig A."/>
            <person name="Riedel T."/>
            <person name="Gronow S."/>
            <person name="Petersen J."/>
            <person name="Klenk H.P."/>
            <person name="Goker M."/>
        </authorList>
    </citation>
    <scope>NUCLEOTIDE SEQUENCE [LARGE SCALE GENOMIC DNA]</scope>
    <source>
        <strain evidence="7 8">DSM 16684</strain>
    </source>
</reference>
<dbReference type="Pfam" id="PF22458">
    <property type="entry name" value="RsmF-B_ferredox"/>
    <property type="match status" value="1"/>
</dbReference>
<name>S9SIQ2_9RHOB</name>
<comment type="caution">
    <text evidence="7">The sequence shown here is derived from an EMBL/GenBank/DDBJ whole genome shotgun (WGS) entry which is preliminary data.</text>
</comment>
<dbReference type="PRINTS" id="PR02008">
    <property type="entry name" value="RCMTFAMILY"/>
</dbReference>
<dbReference type="EMBL" id="AOLV01000010">
    <property type="protein sequence ID" value="EPX86234.1"/>
    <property type="molecule type" value="Genomic_DNA"/>
</dbReference>
<keyword evidence="3 5" id="KW-0949">S-adenosyl-L-methionine</keyword>
<keyword evidence="1 5" id="KW-0489">Methyltransferase</keyword>
<evidence type="ECO:0000256" key="3">
    <source>
        <dbReference type="ARBA" id="ARBA00022691"/>
    </source>
</evidence>
<dbReference type="GO" id="GO:0001510">
    <property type="term" value="P:RNA methylation"/>
    <property type="evidence" value="ECO:0007669"/>
    <property type="project" value="InterPro"/>
</dbReference>
<dbReference type="InterPro" id="IPR029063">
    <property type="entry name" value="SAM-dependent_MTases_sf"/>
</dbReference>
<protein>
    <submittedName>
        <fullName evidence="7">NOL1/NOP2/sun family</fullName>
        <ecNumber evidence="7">2.1.1.176</ecNumber>
    </submittedName>
</protein>
<evidence type="ECO:0000259" key="6">
    <source>
        <dbReference type="PROSITE" id="PS51686"/>
    </source>
</evidence>
<dbReference type="PROSITE" id="PS51686">
    <property type="entry name" value="SAM_MT_RSMB_NOP"/>
    <property type="match status" value="1"/>
</dbReference>
<dbReference type="InterPro" id="IPR054728">
    <property type="entry name" value="RsmB-like_ferredoxin"/>
</dbReference>
<feature type="binding site" evidence="5">
    <location>
        <position position="338"/>
    </location>
    <ligand>
        <name>S-adenosyl-L-methionine</name>
        <dbReference type="ChEBI" id="CHEBI:59789"/>
    </ligand>
</feature>
<dbReference type="Gene3D" id="3.30.70.1170">
    <property type="entry name" value="Sun protein, domain 3"/>
    <property type="match status" value="1"/>
</dbReference>
<dbReference type="AlphaFoldDB" id="S9SIQ2"/>
<accession>S9SIQ2</accession>
<dbReference type="EC" id="2.1.1.176" evidence="7"/>
<evidence type="ECO:0000256" key="2">
    <source>
        <dbReference type="ARBA" id="ARBA00022679"/>
    </source>
</evidence>
<dbReference type="GO" id="GO:0008173">
    <property type="term" value="F:RNA methyltransferase activity"/>
    <property type="evidence" value="ECO:0007669"/>
    <property type="project" value="InterPro"/>
</dbReference>
<feature type="active site" description="Nucleophile" evidence="5">
    <location>
        <position position="403"/>
    </location>
</feature>
<feature type="binding site" evidence="5">
    <location>
        <position position="300"/>
    </location>
    <ligand>
        <name>S-adenosyl-L-methionine</name>
        <dbReference type="ChEBI" id="CHEBI:59789"/>
    </ligand>
</feature>
<dbReference type="InterPro" id="IPR023267">
    <property type="entry name" value="RCMT"/>
</dbReference>
<evidence type="ECO:0000256" key="4">
    <source>
        <dbReference type="ARBA" id="ARBA00022884"/>
    </source>
</evidence>
<keyword evidence="4 5" id="KW-0694">RNA-binding</keyword>
<dbReference type="Proteomes" id="UP000015346">
    <property type="component" value="Unassembled WGS sequence"/>
</dbReference>
<dbReference type="GO" id="GO:0003723">
    <property type="term" value="F:RNA binding"/>
    <property type="evidence" value="ECO:0007669"/>
    <property type="project" value="UniProtKB-UniRule"/>
</dbReference>
<keyword evidence="8" id="KW-1185">Reference proteome</keyword>
<dbReference type="InterPro" id="IPR049560">
    <property type="entry name" value="MeTrfase_RsmB-F_NOP2_cat"/>
</dbReference>
<keyword evidence="2 5" id="KW-0808">Transferase</keyword>
<evidence type="ECO:0000313" key="8">
    <source>
        <dbReference type="Proteomes" id="UP000015346"/>
    </source>
</evidence>
<dbReference type="HOGENOM" id="CLU_005316_0_2_5"/>
<comment type="similarity">
    <text evidence="5">Belongs to the class I-like SAM-binding methyltransferase superfamily. RsmB/NOP family.</text>
</comment>
<dbReference type="InterPro" id="IPR001678">
    <property type="entry name" value="MeTrfase_RsmB-F_NOP2_dom"/>
</dbReference>
<dbReference type="PANTHER" id="PTHR22807">
    <property type="entry name" value="NOP2 YEAST -RELATED NOL1/NOP2/FMU SUN DOMAIN-CONTAINING"/>
    <property type="match status" value="1"/>
</dbReference>
<feature type="domain" description="SAM-dependent MTase RsmB/NOP-type" evidence="6">
    <location>
        <begin position="187"/>
        <end position="426"/>
    </location>
</feature>
<gene>
    <name evidence="7" type="ORF">ruthe_01044</name>
</gene>
<evidence type="ECO:0000313" key="7">
    <source>
        <dbReference type="EMBL" id="EPX86234.1"/>
    </source>
</evidence>
<dbReference type="SUPFAM" id="SSF53335">
    <property type="entry name" value="S-adenosyl-L-methionine-dependent methyltransferases"/>
    <property type="match status" value="1"/>
</dbReference>
<dbReference type="Pfam" id="PF01189">
    <property type="entry name" value="Methyltr_RsmB-F"/>
    <property type="match status" value="1"/>
</dbReference>
<dbReference type="Gene3D" id="3.40.50.150">
    <property type="entry name" value="Vaccinia Virus protein VP39"/>
    <property type="match status" value="1"/>
</dbReference>
<proteinExistence type="inferred from homology"/>
<evidence type="ECO:0000256" key="5">
    <source>
        <dbReference type="PROSITE-ProRule" id="PRU01023"/>
    </source>
</evidence>
<sequence length="426" mass="44894">MVPDPAAPALVPPALLSERRRPVKGGHSPVLSAVLSGGLDIAVSMLRSLGAMTPAARLAASADLLDRILAGEPAERVLTRWARMSRHAGSGDRAAVRDIVYSALRRRRSAAWVGGSETGRGLVLGLLRIEGTDPRPLMTGMGHALPPPAPGEEGLPLAAAPRAVRLDLPDWLLPRFERSLGPATDAVCESLRHRAPVFLRVNSRRGTRDQARAALRRDDIGTEPHPTVPTALIVVSGARRVDRSEAYRSGLVELQDASSQEAVLRLPLHDGMRVLDLCAGGGGKTLAMGARARLHLHAHDIDPGRMADLPARAARAGLAVRPCADPAAAAPYDLVLVDAPCSGSGTWRRTPEAKWRLSEERLSALTALQDDLLHQAADLVAEGGDPCLCHLFHPAGRGGRTGCRLSGASSGLVGARQARSAPGRAS</sequence>
<organism evidence="7 8">
    <name type="scientific">Rubellimicrobium thermophilum DSM 16684</name>
    <dbReference type="NCBI Taxonomy" id="1123069"/>
    <lineage>
        <taxon>Bacteria</taxon>
        <taxon>Pseudomonadati</taxon>
        <taxon>Pseudomonadota</taxon>
        <taxon>Alphaproteobacteria</taxon>
        <taxon>Rhodobacterales</taxon>
        <taxon>Roseobacteraceae</taxon>
        <taxon>Rubellimicrobium</taxon>
    </lineage>
</organism>
<dbReference type="PANTHER" id="PTHR22807:SF53">
    <property type="entry name" value="RIBOSOMAL RNA SMALL SUBUNIT METHYLTRANSFERASE B-RELATED"/>
    <property type="match status" value="1"/>
</dbReference>
<comment type="caution">
    <text evidence="5">Lacks conserved residue(s) required for the propagation of feature annotation.</text>
</comment>
<dbReference type="STRING" id="1123069.ruthe_01044"/>
<dbReference type="PATRIC" id="fig|1123069.3.peg.1016"/>
<evidence type="ECO:0000256" key="1">
    <source>
        <dbReference type="ARBA" id="ARBA00022603"/>
    </source>
</evidence>